<keyword evidence="8 17" id="KW-0436">Ligase</keyword>
<evidence type="ECO:0000256" key="4">
    <source>
        <dbReference type="ARBA" id="ARBA00005150"/>
    </source>
</evidence>
<evidence type="ECO:0000256" key="5">
    <source>
        <dbReference type="ARBA" id="ARBA00008276"/>
    </source>
</evidence>
<evidence type="ECO:0000256" key="7">
    <source>
        <dbReference type="ARBA" id="ARBA00022563"/>
    </source>
</evidence>
<feature type="binding site" evidence="19">
    <location>
        <position position="192"/>
    </location>
    <ligand>
        <name>Mg(2+)</name>
        <dbReference type="ChEBI" id="CHEBI:18420"/>
        <label>1</label>
    </ligand>
</feature>
<accession>A0A835L0R3</accession>
<evidence type="ECO:0000256" key="1">
    <source>
        <dbReference type="ARBA" id="ARBA00004273"/>
    </source>
</evidence>
<comment type="similarity">
    <text evidence="5 17">Belongs to the folylpolyglutamate synthase family.</text>
</comment>
<evidence type="ECO:0000256" key="16">
    <source>
        <dbReference type="ARBA" id="ARBA00047493"/>
    </source>
</evidence>
<comment type="caution">
    <text evidence="20">The sequence shown here is derived from an EMBL/GenBank/DDBJ whole genome shotgun (WGS) entry which is preliminary data.</text>
</comment>
<dbReference type="GO" id="GO:0005743">
    <property type="term" value="C:mitochondrial inner membrane"/>
    <property type="evidence" value="ECO:0007669"/>
    <property type="project" value="UniProtKB-SubCell"/>
</dbReference>
<dbReference type="GO" id="GO:0006730">
    <property type="term" value="P:one-carbon metabolic process"/>
    <property type="evidence" value="ECO:0007669"/>
    <property type="project" value="UniProtKB-KW"/>
</dbReference>
<evidence type="ECO:0000256" key="3">
    <source>
        <dbReference type="ARBA" id="ARBA00004496"/>
    </source>
</evidence>
<comment type="cofactor">
    <cofactor evidence="17">
        <name>a monovalent cation</name>
        <dbReference type="ChEBI" id="CHEBI:60242"/>
    </cofactor>
    <text evidence="17">A monovalent cation.</text>
</comment>
<comment type="subcellular location">
    <subcellularLocation>
        <location evidence="3">Cytoplasm</location>
    </subcellularLocation>
    <subcellularLocation>
        <location evidence="1">Mitochondrion inner membrane</location>
    </subcellularLocation>
    <subcellularLocation>
        <location evidence="2">Mitochondrion matrix</location>
    </subcellularLocation>
</comment>
<dbReference type="EMBL" id="JACKWZ010000272">
    <property type="protein sequence ID" value="KAF9410233.1"/>
    <property type="molecule type" value="Genomic_DNA"/>
</dbReference>
<dbReference type="GO" id="GO:0005759">
    <property type="term" value="C:mitochondrial matrix"/>
    <property type="evidence" value="ECO:0007669"/>
    <property type="project" value="UniProtKB-SubCell"/>
</dbReference>
<dbReference type="SUPFAM" id="SSF53244">
    <property type="entry name" value="MurD-like peptide ligases, peptide-binding domain"/>
    <property type="match status" value="1"/>
</dbReference>
<evidence type="ECO:0000256" key="17">
    <source>
        <dbReference type="PIRNR" id="PIRNR038895"/>
    </source>
</evidence>
<keyword evidence="7 17" id="KW-0554">One-carbon metabolism</keyword>
<dbReference type="AlphaFoldDB" id="A0A835L0R3"/>
<dbReference type="PROSITE" id="PS01011">
    <property type="entry name" value="FOLYLPOLYGLU_SYNT_1"/>
    <property type="match status" value="1"/>
</dbReference>
<feature type="binding site" evidence="18">
    <location>
        <position position="375"/>
    </location>
    <ligand>
        <name>ATP</name>
        <dbReference type="ChEBI" id="CHEBI:30616"/>
    </ligand>
</feature>
<dbReference type="PIRSF" id="PIRSF038895">
    <property type="entry name" value="FPGS"/>
    <property type="match status" value="1"/>
</dbReference>
<gene>
    <name evidence="20" type="ORF">HW555_010627</name>
</gene>
<dbReference type="InterPro" id="IPR001645">
    <property type="entry name" value="Folylpolyglutamate_synth"/>
</dbReference>
<sequence length="519" mass="57760">MSSVRLLRSCLASSVAVRMCSTKTSYEEAVRKLNLLQSNKATIEQIRKDIKTGQVSIAQTPNKEKCTNIEDMEYFLSRTGVSMAKLDELSVIHIAGTKGKGSTSAMCESILRHHGFRTGFYSSPHLVAVRERIRLDGRVITEEQFARYFHQVYDMLDGTKAFEGDMPKYFAFLTVMAYNVFLKEKVDVAIVEVGIGGIVDYTNVLRKVPVVGITALGLDHTSILGTTLPEIAAAKAGVMKPGCEAYTVTQPPEAMDVLRRYADRVKCPLTVVPDYKTYTFPNTEPAHLPVNVEAYQTNASLAIQLAHAWMRITKPVHRKNGLIKHVVNGQNGLTKPVLDTVVKCVTKETMTGLTSCKWPGRYQVVESDYAKFYLDGAHTKESMEICAQWFQNINRLHDKILIFSATGDRNAEMLLQPLKHVGFKSVYFVIPTAYKNIGQNNDNYSLVEQEELIARCEKHAEIWQHFEKTCTDVIVASCVADALVSLKKNKNVDRSSVLITGSLHLVGAALSILDPNLSS</sequence>
<dbReference type="GO" id="GO:0046872">
    <property type="term" value="F:metal ion binding"/>
    <property type="evidence" value="ECO:0007669"/>
    <property type="project" value="UniProtKB-KW"/>
</dbReference>
<dbReference type="InterPro" id="IPR036565">
    <property type="entry name" value="Mur-like_cat_sf"/>
</dbReference>
<keyword evidence="9 19" id="KW-0479">Metal-binding</keyword>
<name>A0A835L0R3_SPOEX</name>
<evidence type="ECO:0000256" key="10">
    <source>
        <dbReference type="ARBA" id="ARBA00022741"/>
    </source>
</evidence>
<evidence type="ECO:0000256" key="12">
    <source>
        <dbReference type="ARBA" id="ARBA00022840"/>
    </source>
</evidence>
<dbReference type="Gene3D" id="3.40.1190.10">
    <property type="entry name" value="Mur-like, catalytic domain"/>
    <property type="match status" value="1"/>
</dbReference>
<dbReference type="PANTHER" id="PTHR11136">
    <property type="entry name" value="FOLYLPOLYGLUTAMATE SYNTHASE-RELATED"/>
    <property type="match status" value="1"/>
</dbReference>
<comment type="pathway">
    <text evidence="4 17">Cofactor biosynthesis; tetrahydrofolylpolyglutamate biosynthesis.</text>
</comment>
<dbReference type="EC" id="6.3.2.17" evidence="17"/>
<evidence type="ECO:0000313" key="20">
    <source>
        <dbReference type="EMBL" id="KAF9410233.1"/>
    </source>
</evidence>
<evidence type="ECO:0000256" key="2">
    <source>
        <dbReference type="ARBA" id="ARBA00004305"/>
    </source>
</evidence>
<feature type="binding site" evidence="19">
    <location>
        <position position="220"/>
    </location>
    <ligand>
        <name>Mg(2+)</name>
        <dbReference type="ChEBI" id="CHEBI:18420"/>
        <label>1</label>
    </ligand>
</feature>
<dbReference type="PANTHER" id="PTHR11136:SF5">
    <property type="entry name" value="FOLYLPOLYGLUTAMATE SYNTHASE, MITOCHONDRIAL"/>
    <property type="match status" value="1"/>
</dbReference>
<feature type="binding site" evidence="18">
    <location>
        <position position="361"/>
    </location>
    <ligand>
        <name>ATP</name>
        <dbReference type="ChEBI" id="CHEBI:30616"/>
    </ligand>
</feature>
<feature type="binding site" evidence="19">
    <location>
        <position position="123"/>
    </location>
    <ligand>
        <name>Mg(2+)</name>
        <dbReference type="ChEBI" id="CHEBI:18420"/>
        <label>1</label>
    </ligand>
</feature>
<protein>
    <recommendedName>
        <fullName evidence="17">Folylpolyglutamate synthase</fullName>
        <ecNumber evidence="17">6.3.2.17</ecNumber>
    </recommendedName>
    <alternativeName>
        <fullName evidence="17">Folylpoly-gamma-glutamate synthetase</fullName>
    </alternativeName>
    <alternativeName>
        <fullName evidence="17">Tetrahydrofolylpolyglutamate synthase</fullName>
    </alternativeName>
</protein>
<evidence type="ECO:0000256" key="18">
    <source>
        <dbReference type="PIRSR" id="PIRSR038895-1"/>
    </source>
</evidence>
<evidence type="ECO:0000313" key="21">
    <source>
        <dbReference type="Proteomes" id="UP000648187"/>
    </source>
</evidence>
<evidence type="ECO:0000256" key="9">
    <source>
        <dbReference type="ARBA" id="ARBA00022723"/>
    </source>
</evidence>
<proteinExistence type="inferred from homology"/>
<keyword evidence="21" id="KW-1185">Reference proteome</keyword>
<evidence type="ECO:0000256" key="6">
    <source>
        <dbReference type="ARBA" id="ARBA00022490"/>
    </source>
</evidence>
<dbReference type="NCBIfam" id="TIGR01499">
    <property type="entry name" value="folC"/>
    <property type="match status" value="1"/>
</dbReference>
<evidence type="ECO:0000256" key="15">
    <source>
        <dbReference type="ARBA" id="ARBA00023136"/>
    </source>
</evidence>
<evidence type="ECO:0000256" key="8">
    <source>
        <dbReference type="ARBA" id="ARBA00022598"/>
    </source>
</evidence>
<dbReference type="PROSITE" id="PS01012">
    <property type="entry name" value="FOLYLPOLYGLU_SYNT_2"/>
    <property type="match status" value="1"/>
</dbReference>
<keyword evidence="15" id="KW-0472">Membrane</keyword>
<evidence type="ECO:0000256" key="13">
    <source>
        <dbReference type="ARBA" id="ARBA00022842"/>
    </source>
</evidence>
<comment type="function">
    <text evidence="17">Catalyzes conversion of folates to polyglutamate derivatives allowing concentration of folate compounds in the cell and the intracellular retention of these cofactors, which are important substrates for most of the folate-dependent enzymes that are involved in one-carbon transfer reactions involved in purine, pyrimidine and amino acid synthesis.</text>
</comment>
<evidence type="ECO:0000256" key="14">
    <source>
        <dbReference type="ARBA" id="ARBA00023128"/>
    </source>
</evidence>
<dbReference type="InterPro" id="IPR036615">
    <property type="entry name" value="Mur_ligase_C_dom_sf"/>
</dbReference>
<keyword evidence="11" id="KW-0999">Mitochondrion inner membrane</keyword>
<dbReference type="InterPro" id="IPR023600">
    <property type="entry name" value="Folylpolyglutamate_synth_euk"/>
</dbReference>
<evidence type="ECO:0000256" key="19">
    <source>
        <dbReference type="PIRSR" id="PIRSR038895-2"/>
    </source>
</evidence>
<organism evidence="20 21">
    <name type="scientific">Spodoptera exigua</name>
    <name type="common">Beet armyworm</name>
    <name type="synonym">Noctua fulgens</name>
    <dbReference type="NCBI Taxonomy" id="7107"/>
    <lineage>
        <taxon>Eukaryota</taxon>
        <taxon>Metazoa</taxon>
        <taxon>Ecdysozoa</taxon>
        <taxon>Arthropoda</taxon>
        <taxon>Hexapoda</taxon>
        <taxon>Insecta</taxon>
        <taxon>Pterygota</taxon>
        <taxon>Neoptera</taxon>
        <taxon>Endopterygota</taxon>
        <taxon>Lepidoptera</taxon>
        <taxon>Glossata</taxon>
        <taxon>Ditrysia</taxon>
        <taxon>Noctuoidea</taxon>
        <taxon>Noctuidae</taxon>
        <taxon>Amphipyrinae</taxon>
        <taxon>Spodoptera</taxon>
    </lineage>
</organism>
<dbReference type="InterPro" id="IPR018109">
    <property type="entry name" value="Folylpolyglutamate_synth_CS"/>
</dbReference>
<dbReference type="GO" id="GO:0005829">
    <property type="term" value="C:cytosol"/>
    <property type="evidence" value="ECO:0007669"/>
    <property type="project" value="TreeGrafter"/>
</dbReference>
<dbReference type="SUPFAM" id="SSF53623">
    <property type="entry name" value="MurD-like peptide ligases, catalytic domain"/>
    <property type="match status" value="1"/>
</dbReference>
<dbReference type="Proteomes" id="UP000648187">
    <property type="component" value="Unassembled WGS sequence"/>
</dbReference>
<keyword evidence="12 18" id="KW-0067">ATP-binding</keyword>
<dbReference type="GO" id="GO:0004326">
    <property type="term" value="F:tetrahydrofolylpolyglutamate synthase activity"/>
    <property type="evidence" value="ECO:0007669"/>
    <property type="project" value="UniProtKB-EC"/>
</dbReference>
<comment type="catalytic activity">
    <reaction evidence="16 17">
        <text>(6S)-5,6,7,8-tetrahydrofolyl-(gamma-L-Glu)(n) + L-glutamate + ATP = (6S)-5,6,7,8-tetrahydrofolyl-(gamma-L-Glu)(n+1) + ADP + phosphate + H(+)</text>
        <dbReference type="Rhea" id="RHEA:10580"/>
        <dbReference type="Rhea" id="RHEA-COMP:14738"/>
        <dbReference type="Rhea" id="RHEA-COMP:14740"/>
        <dbReference type="ChEBI" id="CHEBI:15378"/>
        <dbReference type="ChEBI" id="CHEBI:29985"/>
        <dbReference type="ChEBI" id="CHEBI:30616"/>
        <dbReference type="ChEBI" id="CHEBI:43474"/>
        <dbReference type="ChEBI" id="CHEBI:141005"/>
        <dbReference type="ChEBI" id="CHEBI:456216"/>
        <dbReference type="EC" id="6.3.2.17"/>
    </reaction>
</comment>
<keyword evidence="10 18" id="KW-0547">Nucleotide-binding</keyword>
<dbReference type="Gene3D" id="3.90.190.20">
    <property type="entry name" value="Mur ligase, C-terminal domain"/>
    <property type="match status" value="1"/>
</dbReference>
<evidence type="ECO:0000256" key="11">
    <source>
        <dbReference type="ARBA" id="ARBA00022792"/>
    </source>
</evidence>
<dbReference type="GO" id="GO:0005524">
    <property type="term" value="F:ATP binding"/>
    <property type="evidence" value="ECO:0007669"/>
    <property type="project" value="UniProtKB-KW"/>
</dbReference>
<keyword evidence="14" id="KW-0496">Mitochondrion</keyword>
<dbReference type="UniPathway" id="UPA00850"/>
<keyword evidence="13 19" id="KW-0460">Magnesium</keyword>
<keyword evidence="6" id="KW-0963">Cytoplasm</keyword>
<reference evidence="20" key="1">
    <citation type="submission" date="2020-08" db="EMBL/GenBank/DDBJ databases">
        <title>Spodoptera exigua strain:BAW_Kor-Di-RS1 Genome sequencing and assembly.</title>
        <authorList>
            <person name="Kim J."/>
            <person name="Nam H.Y."/>
            <person name="Kwon M."/>
            <person name="Choi J.H."/>
            <person name="Cho S.R."/>
            <person name="Kim G.-H."/>
        </authorList>
    </citation>
    <scope>NUCLEOTIDE SEQUENCE</scope>
    <source>
        <strain evidence="20">BAW_Kor-Di-RS1</strain>
        <tissue evidence="20">Whole-body</tissue>
    </source>
</reference>